<keyword evidence="4" id="KW-0449">Lipoprotein</keyword>
<proteinExistence type="predicted"/>
<keyword evidence="1 2" id="KW-0732">Signal</keyword>
<dbReference type="InterPro" id="IPR007055">
    <property type="entry name" value="BON_dom"/>
</dbReference>
<accession>A0ABS8WCT4</accession>
<evidence type="ECO:0000313" key="4">
    <source>
        <dbReference type="EMBL" id="MCE2596085.1"/>
    </source>
</evidence>
<dbReference type="Gene3D" id="3.30.1340.30">
    <property type="match status" value="1"/>
</dbReference>
<comment type="caution">
    <text evidence="4">The sequence shown here is derived from an EMBL/GenBank/DDBJ whole genome shotgun (WGS) entry which is preliminary data.</text>
</comment>
<reference evidence="4 5" key="1">
    <citation type="journal article" date="2022" name="Environ. Microbiol. Rep.">
        <title>Eco-phylogenetic analyses reveal divergent evolution of vitamin B12 metabolism in the marine bacterial family 'Psychromonadaceae'.</title>
        <authorList>
            <person name="Jin X."/>
            <person name="Yang Y."/>
            <person name="Cao H."/>
            <person name="Gao B."/>
            <person name="Zhao Z."/>
        </authorList>
    </citation>
    <scope>NUCLEOTIDE SEQUENCE [LARGE SCALE GENOMIC DNA]</scope>
    <source>
        <strain evidence="4 5">MKS20</strain>
    </source>
</reference>
<dbReference type="PANTHER" id="PTHR34606">
    <property type="entry name" value="BON DOMAIN-CONTAINING PROTEIN"/>
    <property type="match status" value="1"/>
</dbReference>
<dbReference type="InterPro" id="IPR051686">
    <property type="entry name" value="Lipoprotein_DolP"/>
</dbReference>
<feature type="signal peptide" evidence="2">
    <location>
        <begin position="1"/>
        <end position="20"/>
    </location>
</feature>
<feature type="domain" description="BON" evidence="3">
    <location>
        <begin position="123"/>
        <end position="190"/>
    </location>
</feature>
<evidence type="ECO:0000259" key="3">
    <source>
        <dbReference type="PROSITE" id="PS50914"/>
    </source>
</evidence>
<evidence type="ECO:0000256" key="1">
    <source>
        <dbReference type="ARBA" id="ARBA00022729"/>
    </source>
</evidence>
<dbReference type="InterPro" id="IPR014004">
    <property type="entry name" value="Transpt-assoc_nodulatn_dom_bac"/>
</dbReference>
<sequence>MKKHLSIALIASLTLLQGCAGLFVAGAATTAVVANDRRSVGTQLDDQNIELKAAHLLAKNEALYKASRISSIANNGNVLLVGQTPTAEYQNQAEKIVADISGVRRVFNELRLNNPIGLGRQTSDTWITTKTKSLILDDPEINTLKIKVVTEDAEVFLIGLVTEKEAQKAVEIARHVKGVKRVVKVFEYVAE</sequence>
<dbReference type="PANTHER" id="PTHR34606:SF4">
    <property type="entry name" value="OUTER MEMBRANE LIPOPROTEIN DOLP"/>
    <property type="match status" value="1"/>
</dbReference>
<feature type="domain" description="BON" evidence="3">
    <location>
        <begin position="45"/>
        <end position="114"/>
    </location>
</feature>
<dbReference type="PROSITE" id="PS51257">
    <property type="entry name" value="PROKAR_LIPOPROTEIN"/>
    <property type="match status" value="1"/>
</dbReference>
<gene>
    <name evidence="4" type="primary">yraP</name>
    <name evidence="4" type="ORF">K6Y31_14825</name>
</gene>
<protein>
    <submittedName>
        <fullName evidence="4">Divisome-associated lipoprotein YraP</fullName>
    </submittedName>
</protein>
<dbReference type="Pfam" id="PF04972">
    <property type="entry name" value="BON"/>
    <property type="match status" value="2"/>
</dbReference>
<dbReference type="SMART" id="SM00749">
    <property type="entry name" value="BON"/>
    <property type="match status" value="2"/>
</dbReference>
<dbReference type="PROSITE" id="PS50914">
    <property type="entry name" value="BON"/>
    <property type="match status" value="2"/>
</dbReference>
<name>A0ABS8WCT4_9GAMM</name>
<organism evidence="4 5">
    <name type="scientific">Motilimonas cestriensis</name>
    <dbReference type="NCBI Taxonomy" id="2742685"/>
    <lineage>
        <taxon>Bacteria</taxon>
        <taxon>Pseudomonadati</taxon>
        <taxon>Pseudomonadota</taxon>
        <taxon>Gammaproteobacteria</taxon>
        <taxon>Alteromonadales</taxon>
        <taxon>Alteromonadales genera incertae sedis</taxon>
        <taxon>Motilimonas</taxon>
    </lineage>
</organism>
<dbReference type="NCBIfam" id="NF008247">
    <property type="entry name" value="PRK11023.1"/>
    <property type="match status" value="1"/>
</dbReference>
<feature type="chain" id="PRO_5045445193" evidence="2">
    <location>
        <begin position="21"/>
        <end position="191"/>
    </location>
</feature>
<evidence type="ECO:0000256" key="2">
    <source>
        <dbReference type="SAM" id="SignalP"/>
    </source>
</evidence>
<evidence type="ECO:0000313" key="5">
    <source>
        <dbReference type="Proteomes" id="UP001201273"/>
    </source>
</evidence>
<dbReference type="EMBL" id="JAIMJA010000015">
    <property type="protein sequence ID" value="MCE2596085.1"/>
    <property type="molecule type" value="Genomic_DNA"/>
</dbReference>
<dbReference type="Proteomes" id="UP001201273">
    <property type="component" value="Unassembled WGS sequence"/>
</dbReference>
<keyword evidence="5" id="KW-1185">Reference proteome</keyword>